<dbReference type="InterPro" id="IPR032466">
    <property type="entry name" value="Metal_Hydrolase"/>
</dbReference>
<feature type="signal peptide" evidence="1">
    <location>
        <begin position="1"/>
        <end position="29"/>
    </location>
</feature>
<dbReference type="PANTHER" id="PTHR35563:SF2">
    <property type="entry name" value="BARREL METAL-DEPENDENT HYDROLASE, PUTATIVE (AFU_ORTHOLOGUE AFUA_1G16240)-RELATED"/>
    <property type="match status" value="1"/>
</dbReference>
<keyword evidence="4" id="KW-1185">Reference proteome</keyword>
<dbReference type="InterPro" id="IPR006311">
    <property type="entry name" value="TAT_signal"/>
</dbReference>
<accession>C3MH56</accession>
<feature type="domain" description="Amidohydrolase-related" evidence="2">
    <location>
        <begin position="51"/>
        <end position="313"/>
    </location>
</feature>
<dbReference type="RefSeq" id="WP_012709099.1">
    <property type="nucleotide sequence ID" value="NC_012587.1"/>
</dbReference>
<evidence type="ECO:0000256" key="1">
    <source>
        <dbReference type="SAM" id="SignalP"/>
    </source>
</evidence>
<organism evidence="3 4">
    <name type="scientific">Sinorhizobium fredii (strain NBRC 101917 / NGR234)</name>
    <dbReference type="NCBI Taxonomy" id="394"/>
    <lineage>
        <taxon>Bacteria</taxon>
        <taxon>Pseudomonadati</taxon>
        <taxon>Pseudomonadota</taxon>
        <taxon>Alphaproteobacteria</taxon>
        <taxon>Hyphomicrobiales</taxon>
        <taxon>Rhizobiaceae</taxon>
        <taxon>Sinorhizobium/Ensifer group</taxon>
        <taxon>Sinorhizobium</taxon>
    </lineage>
</organism>
<dbReference type="InterPro" id="IPR052358">
    <property type="entry name" value="Aro_Compnd_Degr_Hydrolases"/>
</dbReference>
<keyword evidence="1" id="KW-0732">Signal</keyword>
<dbReference type="Pfam" id="PF04909">
    <property type="entry name" value="Amidohydro_2"/>
    <property type="match status" value="1"/>
</dbReference>
<reference evidence="3 4" key="1">
    <citation type="journal article" date="2009" name="Appl. Environ. Microbiol.">
        <title>Rhizobium sp. strain NGR234 possesses a remarkable number of secretion systems.</title>
        <authorList>
            <person name="Schmeisser C."/>
            <person name="Liesegang H."/>
            <person name="Krysciak D."/>
            <person name="Bakkou N."/>
            <person name="Le Quere A."/>
            <person name="Wollherr A."/>
            <person name="Heinemeyer I."/>
            <person name="Morgenstern B."/>
            <person name="Pommerening-Roeser A."/>
            <person name="Flores M."/>
            <person name="Palacios R."/>
            <person name="Brenner S."/>
            <person name="Gottschalk G."/>
            <person name="Schmitz R.A."/>
            <person name="Broughton W.J."/>
            <person name="Perret X."/>
            <person name="Strittmatter A.W."/>
            <person name="Streit W.R."/>
        </authorList>
    </citation>
    <scope>NUCLEOTIDE SEQUENCE [LARGE SCALE GENOMIC DNA]</scope>
    <source>
        <strain evidence="4">NBRC 101917 / NGR234</strain>
    </source>
</reference>
<dbReference type="KEGG" id="rhi:NGR_c25850"/>
<evidence type="ECO:0000259" key="2">
    <source>
        <dbReference type="Pfam" id="PF04909"/>
    </source>
</evidence>
<dbReference type="OrthoDB" id="9787654at2"/>
<dbReference type="InterPro" id="IPR006680">
    <property type="entry name" value="Amidohydro-rel"/>
</dbReference>
<proteinExistence type="predicted"/>
<dbReference type="STRING" id="394.NGR_c25850"/>
<protein>
    <submittedName>
        <fullName evidence="3">Hydrolase</fullName>
    </submittedName>
</protein>
<name>C3MH56_SINFN</name>
<dbReference type="EMBL" id="CP001389">
    <property type="protein sequence ID" value="ACP26342.1"/>
    <property type="molecule type" value="Genomic_DNA"/>
</dbReference>
<evidence type="ECO:0000313" key="3">
    <source>
        <dbReference type="EMBL" id="ACP26342.1"/>
    </source>
</evidence>
<dbReference type="eggNOG" id="COG3618">
    <property type="taxonomic scope" value="Bacteria"/>
</dbReference>
<dbReference type="HOGENOM" id="CLU_064039_2_1_5"/>
<dbReference type="Gene3D" id="3.20.20.140">
    <property type="entry name" value="Metal-dependent hydrolases"/>
    <property type="match status" value="1"/>
</dbReference>
<dbReference type="GO" id="GO:0016787">
    <property type="term" value="F:hydrolase activity"/>
    <property type="evidence" value="ECO:0007669"/>
    <property type="project" value="UniProtKB-KW"/>
</dbReference>
<keyword evidence="3" id="KW-0378">Hydrolase</keyword>
<evidence type="ECO:0000313" key="4">
    <source>
        <dbReference type="Proteomes" id="UP000001054"/>
    </source>
</evidence>
<dbReference type="AlphaFoldDB" id="C3MH56"/>
<dbReference type="PANTHER" id="PTHR35563">
    <property type="entry name" value="BARREL METAL-DEPENDENT HYDROLASE, PUTATIVE (AFU_ORTHOLOGUE AFUA_1G16240)-RELATED"/>
    <property type="match status" value="1"/>
</dbReference>
<feature type="chain" id="PRO_5002927819" evidence="1">
    <location>
        <begin position="30"/>
        <end position="313"/>
    </location>
</feature>
<dbReference type="PROSITE" id="PS51318">
    <property type="entry name" value="TAT"/>
    <property type="match status" value="1"/>
</dbReference>
<dbReference type="Proteomes" id="UP000001054">
    <property type="component" value="Chromosome"/>
</dbReference>
<sequence length="313" mass="33991">MMRKMTRRDVVVGTSALAAASIISARAYGAEEIPFTQGTNRPSFRTPPQACDTHFHVYDSKFPAAANASLIPPDASVADYLRLRDRLGFERSVIVQPSTYGTDNSCLLNALNQLGPNARGIAVVDTSVTTDELKRLASLGVKGIRFNFGRAGATTLDMVEPLAARIADMGWHIQVHIKGDDLASQAALFSRLPVPVVFDHLGRIPHPHGRDHPAFKIVADLLQKGKAFTKVSSLYQDSKDGPPNYRDVGAVATAYIEAAPDRVLWGSDWPHPSPGKHGKPDDALLMDLAAAWAGNEVNRQKIFVENPAKLYGF</sequence>
<gene>
    <name evidence="3" type="ordered locus">NGR_c25850</name>
</gene>
<dbReference type="SUPFAM" id="SSF51556">
    <property type="entry name" value="Metallo-dependent hydrolases"/>
    <property type="match status" value="1"/>
</dbReference>
<dbReference type="PATRIC" id="fig|394.7.peg.5406"/>